<dbReference type="Pfam" id="PF14223">
    <property type="entry name" value="Retrotran_gag_2"/>
    <property type="match status" value="1"/>
</dbReference>
<accession>A0AAQ3WRM7</accession>
<evidence type="ECO:0000256" key="2">
    <source>
        <dbReference type="SAM" id="Phobius"/>
    </source>
</evidence>
<feature type="region of interest" description="Disordered" evidence="1">
    <location>
        <begin position="431"/>
        <end position="478"/>
    </location>
</feature>
<keyword evidence="2" id="KW-0472">Membrane</keyword>
<dbReference type="Gene3D" id="3.30.420.10">
    <property type="entry name" value="Ribonuclease H-like superfamily/Ribonuclease H"/>
    <property type="match status" value="1"/>
</dbReference>
<dbReference type="EMBL" id="CP144748">
    <property type="protein sequence ID" value="WVZ71260.1"/>
    <property type="molecule type" value="Genomic_DNA"/>
</dbReference>
<sequence length="939" mass="103850">MGEKEKYVEERPQGYRIKREALDDKFSGLVTLDRVWRLAEHGDSSILAKRAELRDLCLSYSLFKILRRRLSGYPVAEAGSAEALRFVLQGMGSVAVGRDRVFRVLVDELWFASDFYYSPIPLSTFGGWCAILDFLCSSLIVVGAVAVGLIYHNNKLLNSKEYYKIAITFSLLLALVLVEAWEIVAGVCSNWTKMALLGHYIICLGSLRRHPPPRHRVMGEPKAPSSALAIQSINIKSVIPFNLEFRPSNYSKWSELFSVLLRRFNLTKHVNGKGTATGDADWAANDSAVVSWIYGSVSDTVLGMIIKKDISARDLWVRVENLYRNNKKARILSLEVEFRSTRQGDLGVMDYCQRMKDIADSLTDLGHEIKDDVLVLAILNGLNDNFAMIKKIITTKDDDDFPDFLEARSLLLLDEAGDAKPANSATVFLSSTSGGSNTSSAPSAPAASRPPSKNSGKSGRYKGNKGGSNKNIGGVPGGPFFNPWTGTFQLWPGTPSPGPRPWMMPSPTPGILGRPPLPPPQANIATIPSQPSWDQAGTWTPVPPIISRLTLDLQTRTVIHRCNSSGSLYPVHTTVPAVTAFATSVANSTSTIWHRRLGHPGHDQNGRAERMIRSINNILRSIMFQAAAPPSYWAEALLAATSLINLLPTKTLHGRTPYFALLGKHPDYSGLRVFGCLCYPNLSATAHHKLAPRSAKCVLLGPPSNHKGYRCLDLATNRVITSRHLVPRPPHANVVSGKWVYRHKLKHDRSLDRYKARWVLRGFSQQEGIDFDQTFSPVIKPATIRVVLSLALAANWSVQQLDVKNAFLHGHLTETVYAQQPSGFVDSTKPDFVCRLNRSLYGLKQAPRAWFTRFTSFLKQIGFTASVSDPSLFIFKNGSDTAYLLLYVDDIILTTSSPSLTSRIVGSLRSEFSMTDMGDLHYFLGIAVTRSSNGFFLSQ</sequence>
<dbReference type="Pfam" id="PF07727">
    <property type="entry name" value="RVT_2"/>
    <property type="match status" value="1"/>
</dbReference>
<dbReference type="InterPro" id="IPR043502">
    <property type="entry name" value="DNA/RNA_pol_sf"/>
</dbReference>
<feature type="domain" description="DUF4220" evidence="4">
    <location>
        <begin position="25"/>
        <end position="215"/>
    </location>
</feature>
<keyword evidence="6" id="KW-1185">Reference proteome</keyword>
<dbReference type="AlphaFoldDB" id="A0AAQ3WRM7"/>
<dbReference type="SUPFAM" id="SSF56672">
    <property type="entry name" value="DNA/RNA polymerases"/>
    <property type="match status" value="1"/>
</dbReference>
<dbReference type="PANTHER" id="PTHR47481:SF41">
    <property type="entry name" value="COPIA-LIKE POLYPROTEIN_RETROTRANSPOSON"/>
    <property type="match status" value="1"/>
</dbReference>
<evidence type="ECO:0000313" key="5">
    <source>
        <dbReference type="EMBL" id="WVZ71260.1"/>
    </source>
</evidence>
<dbReference type="InterPro" id="IPR012337">
    <property type="entry name" value="RNaseH-like_sf"/>
</dbReference>
<keyword evidence="2" id="KW-0812">Transmembrane</keyword>
<reference evidence="5 6" key="1">
    <citation type="submission" date="2024-02" db="EMBL/GenBank/DDBJ databases">
        <title>High-quality chromosome-scale genome assembly of Pensacola bahiagrass (Paspalum notatum Flugge var. saurae).</title>
        <authorList>
            <person name="Vega J.M."/>
            <person name="Podio M."/>
            <person name="Orjuela J."/>
            <person name="Siena L.A."/>
            <person name="Pessino S.C."/>
            <person name="Combes M.C."/>
            <person name="Mariac C."/>
            <person name="Albertini E."/>
            <person name="Pupilli F."/>
            <person name="Ortiz J.P.A."/>
            <person name="Leblanc O."/>
        </authorList>
    </citation>
    <scope>NUCLEOTIDE SEQUENCE [LARGE SCALE GENOMIC DNA]</scope>
    <source>
        <strain evidence="5">R1</strain>
        <tissue evidence="5">Leaf</tissue>
    </source>
</reference>
<evidence type="ECO:0000259" key="4">
    <source>
        <dbReference type="Pfam" id="PF13968"/>
    </source>
</evidence>
<evidence type="ECO:0008006" key="7">
    <source>
        <dbReference type="Google" id="ProtNLM"/>
    </source>
</evidence>
<protein>
    <recommendedName>
        <fullName evidence="7">Reverse transcriptase Ty1/copia-type domain-containing protein</fullName>
    </recommendedName>
</protein>
<dbReference type="InterPro" id="IPR036397">
    <property type="entry name" value="RNaseH_sf"/>
</dbReference>
<evidence type="ECO:0000256" key="1">
    <source>
        <dbReference type="SAM" id="MobiDB-lite"/>
    </source>
</evidence>
<feature type="transmembrane region" description="Helical" evidence="2">
    <location>
        <begin position="125"/>
        <end position="150"/>
    </location>
</feature>
<dbReference type="Pfam" id="PF13968">
    <property type="entry name" value="DUF4220"/>
    <property type="match status" value="1"/>
</dbReference>
<feature type="compositionally biased region" description="Low complexity" evidence="1">
    <location>
        <begin position="431"/>
        <end position="458"/>
    </location>
</feature>
<name>A0AAQ3WRM7_PASNO</name>
<feature type="domain" description="Reverse transcriptase Ty1/copia-type" evidence="3">
    <location>
        <begin position="724"/>
        <end position="939"/>
    </location>
</feature>
<dbReference type="InterPro" id="IPR013103">
    <property type="entry name" value="RVT_2"/>
</dbReference>
<proteinExistence type="predicted"/>
<dbReference type="GO" id="GO:0003676">
    <property type="term" value="F:nucleic acid binding"/>
    <property type="evidence" value="ECO:0007669"/>
    <property type="project" value="InterPro"/>
</dbReference>
<dbReference type="PANTHER" id="PTHR47481">
    <property type="match status" value="1"/>
</dbReference>
<evidence type="ECO:0000313" key="6">
    <source>
        <dbReference type="Proteomes" id="UP001341281"/>
    </source>
</evidence>
<keyword evidence="2" id="KW-1133">Transmembrane helix</keyword>
<evidence type="ECO:0000259" key="3">
    <source>
        <dbReference type="Pfam" id="PF07727"/>
    </source>
</evidence>
<feature type="transmembrane region" description="Helical" evidence="2">
    <location>
        <begin position="162"/>
        <end position="181"/>
    </location>
</feature>
<dbReference type="SUPFAM" id="SSF53098">
    <property type="entry name" value="Ribonuclease H-like"/>
    <property type="match status" value="1"/>
</dbReference>
<dbReference type="InterPro" id="IPR025315">
    <property type="entry name" value="DUF4220"/>
</dbReference>
<organism evidence="5 6">
    <name type="scientific">Paspalum notatum var. saurae</name>
    <dbReference type="NCBI Taxonomy" id="547442"/>
    <lineage>
        <taxon>Eukaryota</taxon>
        <taxon>Viridiplantae</taxon>
        <taxon>Streptophyta</taxon>
        <taxon>Embryophyta</taxon>
        <taxon>Tracheophyta</taxon>
        <taxon>Spermatophyta</taxon>
        <taxon>Magnoliopsida</taxon>
        <taxon>Liliopsida</taxon>
        <taxon>Poales</taxon>
        <taxon>Poaceae</taxon>
        <taxon>PACMAD clade</taxon>
        <taxon>Panicoideae</taxon>
        <taxon>Andropogonodae</taxon>
        <taxon>Paspaleae</taxon>
        <taxon>Paspalinae</taxon>
        <taxon>Paspalum</taxon>
    </lineage>
</organism>
<gene>
    <name evidence="5" type="ORF">U9M48_019869</name>
</gene>
<dbReference type="Proteomes" id="UP001341281">
    <property type="component" value="Chromosome 04"/>
</dbReference>